<evidence type="ECO:0000313" key="2">
    <source>
        <dbReference type="EMBL" id="GBF93008.1"/>
    </source>
</evidence>
<dbReference type="AlphaFoldDB" id="A0A2V0NZE4"/>
<dbReference type="EMBL" id="BDRX01000037">
    <property type="protein sequence ID" value="GBF93008.1"/>
    <property type="molecule type" value="Genomic_DNA"/>
</dbReference>
<gene>
    <name evidence="2" type="ORF">Rsub_05619</name>
</gene>
<evidence type="ECO:0008006" key="4">
    <source>
        <dbReference type="Google" id="ProtNLM"/>
    </source>
</evidence>
<organism evidence="2 3">
    <name type="scientific">Raphidocelis subcapitata</name>
    <dbReference type="NCBI Taxonomy" id="307507"/>
    <lineage>
        <taxon>Eukaryota</taxon>
        <taxon>Viridiplantae</taxon>
        <taxon>Chlorophyta</taxon>
        <taxon>core chlorophytes</taxon>
        <taxon>Chlorophyceae</taxon>
        <taxon>CS clade</taxon>
        <taxon>Sphaeropleales</taxon>
        <taxon>Selenastraceae</taxon>
        <taxon>Raphidocelis</taxon>
    </lineage>
</organism>
<evidence type="ECO:0000313" key="3">
    <source>
        <dbReference type="Proteomes" id="UP000247498"/>
    </source>
</evidence>
<evidence type="ECO:0000256" key="1">
    <source>
        <dbReference type="SAM" id="MobiDB-lite"/>
    </source>
</evidence>
<reference evidence="2 3" key="1">
    <citation type="journal article" date="2018" name="Sci. Rep.">
        <title>Raphidocelis subcapitata (=Pseudokirchneriella subcapitata) provides an insight into genome evolution and environmental adaptations in the Sphaeropleales.</title>
        <authorList>
            <person name="Suzuki S."/>
            <person name="Yamaguchi H."/>
            <person name="Nakajima N."/>
            <person name="Kawachi M."/>
        </authorList>
    </citation>
    <scope>NUCLEOTIDE SEQUENCE [LARGE SCALE GENOMIC DNA]</scope>
    <source>
        <strain evidence="2 3">NIES-35</strain>
    </source>
</reference>
<keyword evidence="3" id="KW-1185">Reference proteome</keyword>
<comment type="caution">
    <text evidence="2">The sequence shown here is derived from an EMBL/GenBank/DDBJ whole genome shotgun (WGS) entry which is preliminary data.</text>
</comment>
<sequence length="289" mass="31113">MPQLAPQPGPRATASRAPRARTAPSAFSWSTRCTCAFGSRPLVGKAAGRGARLPARSAQAGKDPVTATIEELEPPCDDFVCNSSPAVEQTVRAVARDLVRCTYSRGAFQPDAAFDDGFRSFKGTDRLSRASWVRDVLNEPKVSVTRMRMLDRGTAQIDWAVTGRVAVFPVTLAARTVVEMNLLTGRVTSLKESWDLAGVAAPASAALVAARISWSAQQTSRDASEGLTRTLDSLSSLASADDDQVYRDPTDPTKFFRQEDSTKQDALTFMTLLAILYAAYKAYATLLGA</sequence>
<dbReference type="FunCoup" id="A0A2V0NZE4">
    <property type="interactions" value="606"/>
</dbReference>
<feature type="compositionally biased region" description="Low complexity" evidence="1">
    <location>
        <begin position="10"/>
        <end position="25"/>
    </location>
</feature>
<dbReference type="InParanoid" id="A0A2V0NZE4"/>
<dbReference type="Proteomes" id="UP000247498">
    <property type="component" value="Unassembled WGS sequence"/>
</dbReference>
<dbReference type="PANTHER" id="PTHR36334:SF1">
    <property type="entry name" value="PROTEIN, PUTATIVE (DUF2358)-RELATED"/>
    <property type="match status" value="1"/>
</dbReference>
<name>A0A2V0NZE4_9CHLO</name>
<accession>A0A2V0NZE4</accession>
<dbReference type="STRING" id="307507.A0A2V0NZE4"/>
<dbReference type="PANTHER" id="PTHR36334">
    <property type="entry name" value="PROTEIN, PUTATIVE (DUF2358)-RELATED"/>
    <property type="match status" value="1"/>
</dbReference>
<protein>
    <recommendedName>
        <fullName evidence="4">SnoaL-like domain-containing protein</fullName>
    </recommendedName>
</protein>
<feature type="region of interest" description="Disordered" evidence="1">
    <location>
        <begin position="1"/>
        <end position="25"/>
    </location>
</feature>
<dbReference type="OrthoDB" id="2016221at2759"/>
<proteinExistence type="predicted"/>
<dbReference type="GO" id="GO:0009507">
    <property type="term" value="C:chloroplast"/>
    <property type="evidence" value="ECO:0007669"/>
    <property type="project" value="TreeGrafter"/>
</dbReference>